<evidence type="ECO:0000313" key="1">
    <source>
        <dbReference type="EMBL" id="GAT42339.1"/>
    </source>
</evidence>
<reference evidence="1" key="1">
    <citation type="submission" date="2014-09" db="EMBL/GenBank/DDBJ databases">
        <title>Genome sequence of the luminous mushroom Mycena chlorophos for searching fungal bioluminescence genes.</title>
        <authorList>
            <person name="Tanaka Y."/>
            <person name="Kasuga D."/>
            <person name="Oba Y."/>
            <person name="Hase S."/>
            <person name="Sato K."/>
            <person name="Oba Y."/>
            <person name="Sakakibara Y."/>
        </authorList>
    </citation>
    <scope>NUCLEOTIDE SEQUENCE</scope>
</reference>
<sequence length="325" mass="35205">MAAVQSHLEVFAPRRAAPFPDSKLRRPAAAATTEKRAVDALSAPPKIFCPAASGAVPRPQKFLLRSERHCAWDSKLRWQPRFAALPPLSSIQPRCWRVLRTALNTLKCFCPAGSGVVVGIRTASTVAVTATLVSCQVALSAPPRAYSVFAPWAFLTSLILASKCSYLQFNAPRFWPRGERRPTRASNSPFTAGCRPGATTPLSLIPKAFLAASPPSSGPLSILCCFGPAASGTQLGLQIARLRLTTVSARTRGKDTVVCILQAILRIPAIQLWASVESVLRCNPTPRRTAKLAPIRLTRVVLQPIDSGRKVSSLNYADFQRRCTR</sequence>
<protein>
    <submittedName>
        <fullName evidence="1">Uncharacterized protein</fullName>
    </submittedName>
</protein>
<name>A0ABQ0KW55_MYCCL</name>
<dbReference type="EMBL" id="DF837745">
    <property type="protein sequence ID" value="GAT42339.1"/>
    <property type="molecule type" value="Genomic_DNA"/>
</dbReference>
<accession>A0ABQ0KW55</accession>
<organism evidence="1 2">
    <name type="scientific">Mycena chlorophos</name>
    <name type="common">Agaric fungus</name>
    <name type="synonym">Agaricus chlorophos</name>
    <dbReference type="NCBI Taxonomy" id="658473"/>
    <lineage>
        <taxon>Eukaryota</taxon>
        <taxon>Fungi</taxon>
        <taxon>Dikarya</taxon>
        <taxon>Basidiomycota</taxon>
        <taxon>Agaricomycotina</taxon>
        <taxon>Agaricomycetes</taxon>
        <taxon>Agaricomycetidae</taxon>
        <taxon>Agaricales</taxon>
        <taxon>Marasmiineae</taxon>
        <taxon>Mycenaceae</taxon>
        <taxon>Mycena</taxon>
    </lineage>
</organism>
<dbReference type="Proteomes" id="UP000815677">
    <property type="component" value="Unassembled WGS sequence"/>
</dbReference>
<proteinExistence type="predicted"/>
<evidence type="ECO:0000313" key="2">
    <source>
        <dbReference type="Proteomes" id="UP000815677"/>
    </source>
</evidence>
<keyword evidence="2" id="KW-1185">Reference proteome</keyword>
<gene>
    <name evidence="1" type="ORF">MCHLO_00054</name>
</gene>